<keyword evidence="8" id="KW-0472">Membrane</keyword>
<comment type="pathway">
    <text evidence="2">Bacterial outer membrane biogenesis; LPS core biosynthesis.</text>
</comment>
<evidence type="ECO:0000256" key="9">
    <source>
        <dbReference type="ARBA" id="ARBA00043995"/>
    </source>
</evidence>
<dbReference type="AlphaFoldDB" id="A0A158FL64"/>
<dbReference type="OrthoDB" id="9767552at2"/>
<dbReference type="EMBL" id="FCNW02000003">
    <property type="protein sequence ID" value="SAL20079.1"/>
    <property type="molecule type" value="Genomic_DNA"/>
</dbReference>
<keyword evidence="15" id="KW-1185">Reference proteome</keyword>
<dbReference type="GO" id="GO:0005829">
    <property type="term" value="C:cytosol"/>
    <property type="evidence" value="ECO:0007669"/>
    <property type="project" value="TreeGrafter"/>
</dbReference>
<evidence type="ECO:0000256" key="11">
    <source>
        <dbReference type="ARBA" id="ARBA00044190"/>
    </source>
</evidence>
<dbReference type="PANTHER" id="PTHR30160">
    <property type="entry name" value="TETRAACYLDISACCHARIDE 4'-KINASE-RELATED"/>
    <property type="match status" value="1"/>
</dbReference>
<evidence type="ECO:0000256" key="2">
    <source>
        <dbReference type="ARBA" id="ARBA00004713"/>
    </source>
</evidence>
<dbReference type="InterPro" id="IPR002201">
    <property type="entry name" value="Glyco_trans_9"/>
</dbReference>
<evidence type="ECO:0000313" key="14">
    <source>
        <dbReference type="EMBL" id="SAL20079.1"/>
    </source>
</evidence>
<evidence type="ECO:0000256" key="1">
    <source>
        <dbReference type="ARBA" id="ARBA00004515"/>
    </source>
</evidence>
<evidence type="ECO:0000256" key="5">
    <source>
        <dbReference type="ARBA" id="ARBA00022676"/>
    </source>
</evidence>
<dbReference type="EC" id="2.4.99.23" evidence="10"/>
<organism evidence="14 15">
    <name type="scientific">Caballeronia humi</name>
    <dbReference type="NCBI Taxonomy" id="326474"/>
    <lineage>
        <taxon>Bacteria</taxon>
        <taxon>Pseudomonadati</taxon>
        <taxon>Pseudomonadota</taxon>
        <taxon>Betaproteobacteria</taxon>
        <taxon>Burkholderiales</taxon>
        <taxon>Burkholderiaceae</taxon>
        <taxon>Caballeronia</taxon>
    </lineage>
</organism>
<evidence type="ECO:0000256" key="7">
    <source>
        <dbReference type="ARBA" id="ARBA00022985"/>
    </source>
</evidence>
<dbReference type="CDD" id="cd03789">
    <property type="entry name" value="GT9_LPS_heptosyltransferase"/>
    <property type="match status" value="1"/>
</dbReference>
<dbReference type="RefSeq" id="WP_087666084.1">
    <property type="nucleotide sequence ID" value="NZ_FCNW02000003.1"/>
</dbReference>
<dbReference type="InterPro" id="IPR011908">
    <property type="entry name" value="LipoPS_heptosylTferase-I"/>
</dbReference>
<keyword evidence="6" id="KW-0808">Transferase</keyword>
<keyword evidence="7" id="KW-0448">Lipopolysaccharide biosynthesis</keyword>
<reference evidence="14" key="1">
    <citation type="submission" date="2016-01" db="EMBL/GenBank/DDBJ databases">
        <authorList>
            <person name="Peeters C."/>
        </authorList>
    </citation>
    <scope>NUCLEOTIDE SEQUENCE [LARGE SCALE GENOMIC DNA]</scope>
    <source>
        <strain evidence="14">LMG 22934</strain>
    </source>
</reference>
<evidence type="ECO:0000256" key="13">
    <source>
        <dbReference type="ARBA" id="ARBA00049201"/>
    </source>
</evidence>
<dbReference type="STRING" id="326474.AWB65_00982"/>
<name>A0A158FL64_9BURK</name>
<comment type="subcellular location">
    <subcellularLocation>
        <location evidence="1">Cell inner membrane</location>
        <topology evidence="1">Peripheral membrane protein</topology>
        <orientation evidence="1">Cytoplasmic side</orientation>
    </subcellularLocation>
</comment>
<comment type="similarity">
    <text evidence="9">Belongs to the glycosyltransferase 9 family.</text>
</comment>
<evidence type="ECO:0000256" key="3">
    <source>
        <dbReference type="ARBA" id="ARBA00022475"/>
    </source>
</evidence>
<keyword evidence="5" id="KW-0328">Glycosyltransferase</keyword>
<evidence type="ECO:0000256" key="6">
    <source>
        <dbReference type="ARBA" id="ARBA00022679"/>
    </source>
</evidence>
<evidence type="ECO:0000256" key="12">
    <source>
        <dbReference type="ARBA" id="ARBA00044330"/>
    </source>
</evidence>
<dbReference type="Gene3D" id="3.40.50.2000">
    <property type="entry name" value="Glycogen Phosphorylase B"/>
    <property type="match status" value="2"/>
</dbReference>
<evidence type="ECO:0000313" key="15">
    <source>
        <dbReference type="Proteomes" id="UP000054977"/>
    </source>
</evidence>
<dbReference type="NCBIfam" id="TIGR02193">
    <property type="entry name" value="heptsyl_trn_I"/>
    <property type="match status" value="1"/>
</dbReference>
<keyword evidence="4" id="KW-0997">Cell inner membrane</keyword>
<dbReference type="GO" id="GO:0008713">
    <property type="term" value="F:ADP-heptose-lipopolysaccharide heptosyltransferase activity"/>
    <property type="evidence" value="ECO:0007669"/>
    <property type="project" value="TreeGrafter"/>
</dbReference>
<dbReference type="GO" id="GO:0005886">
    <property type="term" value="C:plasma membrane"/>
    <property type="evidence" value="ECO:0007669"/>
    <property type="project" value="UniProtKB-SubCell"/>
</dbReference>
<accession>A0A158FL64</accession>
<dbReference type="InterPro" id="IPR051199">
    <property type="entry name" value="LPS_LOS_Heptosyltrfase"/>
</dbReference>
<comment type="caution">
    <text evidence="14">The sequence shown here is derived from an EMBL/GenBank/DDBJ whole genome shotgun (WGS) entry which is preliminary data.</text>
</comment>
<proteinExistence type="inferred from homology"/>
<comment type="catalytic activity">
    <reaction evidence="13">
        <text>an alpha-Kdo-(2-&gt;4)-alpha-Kdo-(2-&gt;6)-lipid A + ADP-L-glycero-beta-D-manno-heptose = an L-alpha-D-Hep-(1-&gt;5)-[alpha-Kdo-(2-&gt;4)]-alpha-Kdo-(2-&gt;6)-lipid A + ADP + H(+)</text>
        <dbReference type="Rhea" id="RHEA:74067"/>
        <dbReference type="ChEBI" id="CHEBI:15378"/>
        <dbReference type="ChEBI" id="CHEBI:61506"/>
        <dbReference type="ChEBI" id="CHEBI:176431"/>
        <dbReference type="ChEBI" id="CHEBI:193068"/>
        <dbReference type="ChEBI" id="CHEBI:456216"/>
        <dbReference type="EC" id="2.4.99.23"/>
    </reaction>
</comment>
<evidence type="ECO:0000256" key="4">
    <source>
        <dbReference type="ARBA" id="ARBA00022519"/>
    </source>
</evidence>
<dbReference type="GO" id="GO:0009244">
    <property type="term" value="P:lipopolysaccharide core region biosynthetic process"/>
    <property type="evidence" value="ECO:0007669"/>
    <property type="project" value="InterPro"/>
</dbReference>
<dbReference type="PANTHER" id="PTHR30160:SF19">
    <property type="entry name" value="LIPOPOLYSACCHARIDE HEPTOSYLTRANSFERASE 1"/>
    <property type="match status" value="1"/>
</dbReference>
<protein>
    <recommendedName>
        <fullName evidence="11">Lipopolysaccharide heptosyltransferase 1</fullName>
        <ecNumber evidence="10">2.4.99.23</ecNumber>
    </recommendedName>
    <alternativeName>
        <fullName evidence="12">ADP-heptose:lipopolysaccharide heptosyltransferase I</fullName>
    </alternativeName>
</protein>
<keyword evidence="3" id="KW-1003">Cell membrane</keyword>
<evidence type="ECO:0000256" key="10">
    <source>
        <dbReference type="ARBA" id="ARBA00044041"/>
    </source>
</evidence>
<dbReference type="SUPFAM" id="SSF53756">
    <property type="entry name" value="UDP-Glycosyltransferase/glycogen phosphorylase"/>
    <property type="match status" value="1"/>
</dbReference>
<dbReference type="Proteomes" id="UP000054977">
    <property type="component" value="Unassembled WGS sequence"/>
</dbReference>
<dbReference type="Pfam" id="PF01075">
    <property type="entry name" value="Glyco_transf_9"/>
    <property type="match status" value="1"/>
</dbReference>
<gene>
    <name evidence="14" type="ORF">AWB65_00982</name>
</gene>
<sequence length="325" mass="35379">MKRILVVKVTSLGDVIHAQSVVGDLHRAFPGVTIDWAVDDAFADIPRWNPGVARVLCAPLRRFKKMRSLGDLSAIWSSISDLRQERYDAVLDLHGVYKSAIISFLTRSKRRFGYSAVNLGERGAAFAYTHRFAPRNDANAWEGMRRTLSETFGYSIEAVPPTVFSIPKPAAKPEAVKDMPFALLFHATSKDEKKWPTANWTAVGRSLLERGITPLIPWGSEGELREAEAIAQGLEGARVLPKLSIQEIAQHVELAALVVGTDTGLVHLATALRKPTVMIFTATSRPHFGVEIPGVVRSIGDDGRPPSVEEALAAIEGVSGRGAAI</sequence>
<evidence type="ECO:0000256" key="8">
    <source>
        <dbReference type="ARBA" id="ARBA00023136"/>
    </source>
</evidence>